<comment type="similarity">
    <text evidence="2">Belongs to the oxygen-dependent FAD-linked oxidoreductase family.</text>
</comment>
<dbReference type="InterPro" id="IPR050416">
    <property type="entry name" value="FAD-linked_Oxidoreductase"/>
</dbReference>
<dbReference type="Pfam" id="PF01565">
    <property type="entry name" value="FAD_binding_4"/>
    <property type="match status" value="1"/>
</dbReference>
<name>A0A4R2IT01_9PSEU</name>
<keyword evidence="8" id="KW-1185">Reference proteome</keyword>
<keyword evidence="4" id="KW-0274">FAD</keyword>
<evidence type="ECO:0000256" key="2">
    <source>
        <dbReference type="ARBA" id="ARBA00005466"/>
    </source>
</evidence>
<dbReference type="RefSeq" id="WP_243727563.1">
    <property type="nucleotide sequence ID" value="NZ_SLWS01000017.1"/>
</dbReference>
<dbReference type="InterPro" id="IPR016169">
    <property type="entry name" value="FAD-bd_PCMH_sub2"/>
</dbReference>
<feature type="domain" description="FAD-binding PCMH-type" evidence="6">
    <location>
        <begin position="25"/>
        <end position="195"/>
    </location>
</feature>
<keyword evidence="5" id="KW-0560">Oxidoreductase</keyword>
<protein>
    <submittedName>
        <fullName evidence="7">FAD binding domain-containing protein</fullName>
    </submittedName>
</protein>
<organism evidence="7 8">
    <name type="scientific">Actinocrispum wychmicini</name>
    <dbReference type="NCBI Taxonomy" id="1213861"/>
    <lineage>
        <taxon>Bacteria</taxon>
        <taxon>Bacillati</taxon>
        <taxon>Actinomycetota</taxon>
        <taxon>Actinomycetes</taxon>
        <taxon>Pseudonocardiales</taxon>
        <taxon>Pseudonocardiaceae</taxon>
        <taxon>Actinocrispum</taxon>
    </lineage>
</organism>
<dbReference type="InterPro" id="IPR006094">
    <property type="entry name" value="Oxid_FAD_bind_N"/>
</dbReference>
<dbReference type="InterPro" id="IPR016167">
    <property type="entry name" value="FAD-bd_PCMH_sub1"/>
</dbReference>
<dbReference type="Gene3D" id="3.30.465.10">
    <property type="match status" value="1"/>
</dbReference>
<evidence type="ECO:0000313" key="7">
    <source>
        <dbReference type="EMBL" id="TCO47349.1"/>
    </source>
</evidence>
<gene>
    <name evidence="7" type="ORF">EV192_11789</name>
</gene>
<comment type="caution">
    <text evidence="7">The sequence shown here is derived from an EMBL/GenBank/DDBJ whole genome shotgun (WGS) entry which is preliminary data.</text>
</comment>
<comment type="cofactor">
    <cofactor evidence="1">
        <name>FAD</name>
        <dbReference type="ChEBI" id="CHEBI:57692"/>
    </cofactor>
</comment>
<evidence type="ECO:0000256" key="3">
    <source>
        <dbReference type="ARBA" id="ARBA00022630"/>
    </source>
</evidence>
<dbReference type="InterPro" id="IPR036318">
    <property type="entry name" value="FAD-bd_PCMH-like_sf"/>
</dbReference>
<proteinExistence type="inferred from homology"/>
<accession>A0A4R2IT01</accession>
<dbReference type="Proteomes" id="UP000295680">
    <property type="component" value="Unassembled WGS sequence"/>
</dbReference>
<dbReference type="PANTHER" id="PTHR42973:SF39">
    <property type="entry name" value="FAD-BINDING PCMH-TYPE DOMAIN-CONTAINING PROTEIN"/>
    <property type="match status" value="1"/>
</dbReference>
<dbReference type="PANTHER" id="PTHR42973">
    <property type="entry name" value="BINDING OXIDOREDUCTASE, PUTATIVE (AFU_ORTHOLOGUE AFUA_1G17690)-RELATED"/>
    <property type="match status" value="1"/>
</dbReference>
<reference evidence="7 8" key="1">
    <citation type="submission" date="2019-03" db="EMBL/GenBank/DDBJ databases">
        <title>Genomic Encyclopedia of Type Strains, Phase IV (KMG-IV): sequencing the most valuable type-strain genomes for metagenomic binning, comparative biology and taxonomic classification.</title>
        <authorList>
            <person name="Goeker M."/>
        </authorList>
    </citation>
    <scope>NUCLEOTIDE SEQUENCE [LARGE SCALE GENOMIC DNA]</scope>
    <source>
        <strain evidence="7 8">DSM 45934</strain>
    </source>
</reference>
<dbReference type="AlphaFoldDB" id="A0A4R2IT01"/>
<dbReference type="PROSITE" id="PS51387">
    <property type="entry name" value="FAD_PCMH"/>
    <property type="match status" value="1"/>
</dbReference>
<evidence type="ECO:0000259" key="6">
    <source>
        <dbReference type="PROSITE" id="PS51387"/>
    </source>
</evidence>
<evidence type="ECO:0000313" key="8">
    <source>
        <dbReference type="Proteomes" id="UP000295680"/>
    </source>
</evidence>
<dbReference type="Gene3D" id="3.40.462.20">
    <property type="match status" value="1"/>
</dbReference>
<evidence type="ECO:0000256" key="4">
    <source>
        <dbReference type="ARBA" id="ARBA00022827"/>
    </source>
</evidence>
<dbReference type="SUPFAM" id="SSF56176">
    <property type="entry name" value="FAD-binding/transporter-associated domain-like"/>
    <property type="match status" value="1"/>
</dbReference>
<dbReference type="EMBL" id="SLWS01000017">
    <property type="protein sequence ID" value="TCO47349.1"/>
    <property type="molecule type" value="Genomic_DNA"/>
</dbReference>
<dbReference type="GO" id="GO:0016491">
    <property type="term" value="F:oxidoreductase activity"/>
    <property type="evidence" value="ECO:0007669"/>
    <property type="project" value="UniProtKB-KW"/>
</dbReference>
<dbReference type="GO" id="GO:0071949">
    <property type="term" value="F:FAD binding"/>
    <property type="evidence" value="ECO:0007669"/>
    <property type="project" value="InterPro"/>
</dbReference>
<evidence type="ECO:0000256" key="5">
    <source>
        <dbReference type="ARBA" id="ARBA00023002"/>
    </source>
</evidence>
<keyword evidence="3" id="KW-0285">Flavoprotein</keyword>
<dbReference type="InterPro" id="IPR016166">
    <property type="entry name" value="FAD-bd_PCMH"/>
</dbReference>
<evidence type="ECO:0000256" key="1">
    <source>
        <dbReference type="ARBA" id="ARBA00001974"/>
    </source>
</evidence>
<dbReference type="Gene3D" id="3.30.43.10">
    <property type="entry name" value="Uridine Diphospho-n-acetylenolpyruvylglucosamine Reductase, domain 2"/>
    <property type="match status" value="1"/>
</dbReference>
<sequence length="440" mass="45738">MSSFEVGLRGTSAYEEATKVFNTAAPVTPVAAVTATTVDDVQAAVEHAQAQGLRVRTFTTGHASPTFAPMTDALLVRTRLQGAVEVDVDARTARVPAGALWGDVVEAAAPHGLVAVHGTSSTVGVVGYLLRGGISFYGRKFGVATNSIRAIELVTADGQVRRVDAESDAELFWAVRGGGGGFGVVTAVEIALFPVPAVITGASFWPLAHAAEIAQVWQAWTVTAPDIATTALRVMNLPPIPTLPVALRSGPVVSVDGAVLSQTTDLTEARAVYESLLKPLRAVAEPVLDTWHEAGPEDVPQTHMDPPNPVNALGDHLLLNELGPDGITNFVRIAGTTSVTSAELRQAGGALGVPDTNGGVLNHIDARYVYHYAGAASDVDGAAKVRAALAPWDTGRTVPAFVGSRTQPQGHLTDSQVLAVNRVRSRVDSGGLFHGDVSLG</sequence>